<dbReference type="EMBL" id="CALTRL010000015">
    <property type="protein sequence ID" value="CAH7665988.1"/>
    <property type="molecule type" value="Genomic_DNA"/>
</dbReference>
<evidence type="ECO:0000256" key="2">
    <source>
        <dbReference type="SAM" id="MobiDB-lite"/>
    </source>
</evidence>
<feature type="compositionally biased region" description="Polar residues" evidence="2">
    <location>
        <begin position="124"/>
        <end position="143"/>
    </location>
</feature>
<accession>A0AAV0AG65</accession>
<feature type="region of interest" description="Disordered" evidence="2">
    <location>
        <begin position="381"/>
        <end position="401"/>
    </location>
</feature>
<feature type="region of interest" description="Disordered" evidence="2">
    <location>
        <begin position="211"/>
        <end position="232"/>
    </location>
</feature>
<dbReference type="InterPro" id="IPR004827">
    <property type="entry name" value="bZIP"/>
</dbReference>
<feature type="region of interest" description="Disordered" evidence="2">
    <location>
        <begin position="525"/>
        <end position="552"/>
    </location>
</feature>
<feature type="coiled-coil region" evidence="1">
    <location>
        <begin position="443"/>
        <end position="491"/>
    </location>
</feature>
<feature type="region of interest" description="Disordered" evidence="2">
    <location>
        <begin position="244"/>
        <end position="348"/>
    </location>
</feature>
<comment type="caution">
    <text evidence="4">The sequence shown here is derived from an EMBL/GenBank/DDBJ whole genome shotgun (WGS) entry which is preliminary data.</text>
</comment>
<evidence type="ECO:0000313" key="5">
    <source>
        <dbReference type="Proteomes" id="UP001153365"/>
    </source>
</evidence>
<dbReference type="GO" id="GO:0003700">
    <property type="term" value="F:DNA-binding transcription factor activity"/>
    <property type="evidence" value="ECO:0007669"/>
    <property type="project" value="InterPro"/>
</dbReference>
<evidence type="ECO:0000313" key="4">
    <source>
        <dbReference type="EMBL" id="CAH7665988.1"/>
    </source>
</evidence>
<feature type="compositionally biased region" description="Polar residues" evidence="2">
    <location>
        <begin position="37"/>
        <end position="55"/>
    </location>
</feature>
<feature type="compositionally biased region" description="Basic residues" evidence="2">
    <location>
        <begin position="96"/>
        <end position="106"/>
    </location>
</feature>
<reference evidence="4" key="1">
    <citation type="submission" date="2022-06" db="EMBL/GenBank/DDBJ databases">
        <authorList>
            <consortium name="SYNGENTA / RWTH Aachen University"/>
        </authorList>
    </citation>
    <scope>NUCLEOTIDE SEQUENCE</scope>
</reference>
<dbReference type="AlphaFoldDB" id="A0AAV0AG65"/>
<feature type="compositionally biased region" description="Polar residues" evidence="2">
    <location>
        <begin position="536"/>
        <end position="552"/>
    </location>
</feature>
<feature type="region of interest" description="Disordered" evidence="2">
    <location>
        <begin position="419"/>
        <end position="443"/>
    </location>
</feature>
<protein>
    <submittedName>
        <fullName evidence="4">Expressed protein</fullName>
    </submittedName>
</protein>
<feature type="region of interest" description="Disordered" evidence="2">
    <location>
        <begin position="30"/>
        <end position="160"/>
    </location>
</feature>
<feature type="domain" description="BZIP" evidence="3">
    <location>
        <begin position="436"/>
        <end position="488"/>
    </location>
</feature>
<gene>
    <name evidence="4" type="ORF">PPACK8108_LOCUS287</name>
</gene>
<organism evidence="4 5">
    <name type="scientific">Phakopsora pachyrhizi</name>
    <name type="common">Asian soybean rust disease fungus</name>
    <dbReference type="NCBI Taxonomy" id="170000"/>
    <lineage>
        <taxon>Eukaryota</taxon>
        <taxon>Fungi</taxon>
        <taxon>Dikarya</taxon>
        <taxon>Basidiomycota</taxon>
        <taxon>Pucciniomycotina</taxon>
        <taxon>Pucciniomycetes</taxon>
        <taxon>Pucciniales</taxon>
        <taxon>Phakopsoraceae</taxon>
        <taxon>Phakopsora</taxon>
    </lineage>
</organism>
<dbReference type="Gene3D" id="1.20.5.170">
    <property type="match status" value="1"/>
</dbReference>
<evidence type="ECO:0000256" key="1">
    <source>
        <dbReference type="SAM" id="Coils"/>
    </source>
</evidence>
<dbReference type="Proteomes" id="UP001153365">
    <property type="component" value="Unassembled WGS sequence"/>
</dbReference>
<evidence type="ECO:0000259" key="3">
    <source>
        <dbReference type="PROSITE" id="PS50217"/>
    </source>
</evidence>
<feature type="compositionally biased region" description="Low complexity" evidence="2">
    <location>
        <begin position="305"/>
        <end position="320"/>
    </location>
</feature>
<name>A0AAV0AG65_PHAPC</name>
<dbReference type="Pfam" id="PF00170">
    <property type="entry name" value="bZIP_1"/>
    <property type="match status" value="1"/>
</dbReference>
<dbReference type="PROSITE" id="PS50217">
    <property type="entry name" value="BZIP"/>
    <property type="match status" value="1"/>
</dbReference>
<sequence length="552" mass="62514">MTTELRMSAIDQLQLEEATRTKAAIENILAASFDPSKPQTTSGNSLNWIPQQTRSGRIPQRPDPRNQPILDPLEFLNFPSDSESDDPDFQPTLHQHDHHRHQHHHQIPQSSSSRLIPIDPSLKYFQQSDVRPSRTAVGQSTKQPVRHSTKVANNRDGSGFDFPSLTDSNLNCLDWLNDSLRSNNHINSSNINNITSESTTTETLVRIKDEDEDGDEDLGHRQSSDSQSPLTMGELAGIPFVDIKLPDSEDSPEFIPPPLPATKRPRRAEPSLTRSSLQRQQKHHTQDILQRKNQRNNDTSNSPPRNRATSNTSSSSKNTAVYSPRRKARVEHQNKDRASSVASVPSYRSAHRTAFSNRLIEIAPSPSSPIEDRNRVMVLSDDEGEENEEKDRLDRSNQSSSLTKAVHIATAVAKLNHQHAFNKPGPKPKPKAQLSGHQREERLKRKRELMRAIRERKKEYIEELEDKCLALAEENARLKEENEQLMRESRENWKAKALLLNNQNSQPNSNNANKRICYNADSDKVSYSKHAPAPKSGNSYKFHSNSGNNFKK</sequence>
<keyword evidence="5" id="KW-1185">Reference proteome</keyword>
<proteinExistence type="predicted"/>
<dbReference type="CDD" id="cd14686">
    <property type="entry name" value="bZIP"/>
    <property type="match status" value="1"/>
</dbReference>
<keyword evidence="1" id="KW-0175">Coiled coil</keyword>